<dbReference type="Proteomes" id="UP000284842">
    <property type="component" value="Unassembled WGS sequence"/>
</dbReference>
<reference evidence="1 2" key="1">
    <citation type="journal article" date="2018" name="Evol. Lett.">
        <title>Horizontal gene cluster transfer increased hallucinogenic mushroom diversity.</title>
        <authorList>
            <person name="Reynolds H.T."/>
            <person name="Vijayakumar V."/>
            <person name="Gluck-Thaler E."/>
            <person name="Korotkin H.B."/>
            <person name="Matheny P.B."/>
            <person name="Slot J.C."/>
        </authorList>
    </citation>
    <scope>NUCLEOTIDE SEQUENCE [LARGE SCALE GENOMIC DNA]</scope>
    <source>
        <strain evidence="1 2">2629</strain>
    </source>
</reference>
<gene>
    <name evidence="1" type="ORF">CVT24_003794</name>
</gene>
<evidence type="ECO:0000313" key="1">
    <source>
        <dbReference type="EMBL" id="PPQ74702.1"/>
    </source>
</evidence>
<organism evidence="1 2">
    <name type="scientific">Panaeolus cyanescens</name>
    <dbReference type="NCBI Taxonomy" id="181874"/>
    <lineage>
        <taxon>Eukaryota</taxon>
        <taxon>Fungi</taxon>
        <taxon>Dikarya</taxon>
        <taxon>Basidiomycota</taxon>
        <taxon>Agaricomycotina</taxon>
        <taxon>Agaricomycetes</taxon>
        <taxon>Agaricomycetidae</taxon>
        <taxon>Agaricales</taxon>
        <taxon>Agaricineae</taxon>
        <taxon>Galeropsidaceae</taxon>
        <taxon>Panaeolus</taxon>
    </lineage>
</organism>
<proteinExistence type="predicted"/>
<evidence type="ECO:0008006" key="3">
    <source>
        <dbReference type="Google" id="ProtNLM"/>
    </source>
</evidence>
<dbReference type="EMBL" id="NHTK01005733">
    <property type="protein sequence ID" value="PPQ74702.1"/>
    <property type="molecule type" value="Genomic_DNA"/>
</dbReference>
<comment type="caution">
    <text evidence="1">The sequence shown here is derived from an EMBL/GenBank/DDBJ whole genome shotgun (WGS) entry which is preliminary data.</text>
</comment>
<dbReference type="OrthoDB" id="2745898at2759"/>
<evidence type="ECO:0000313" key="2">
    <source>
        <dbReference type="Proteomes" id="UP000284842"/>
    </source>
</evidence>
<keyword evidence="2" id="KW-1185">Reference proteome</keyword>
<dbReference type="AlphaFoldDB" id="A0A409W857"/>
<dbReference type="InParanoid" id="A0A409W857"/>
<sequence>MQTRTLSASLPIEILDRILQALNYSNDTHSLKNCSLVSHIFLQPSRRYLFQRVSVHIAISHLDSIPHVHQSDFLQFLSDNDHVASFMRELRLVPRSVSPLVDRPQLSSSGYIGELSSQQPVQLLISLEMFASKLEALRKKALGLWRLSIIADMLYDWTALNDKLRSAVLSFCTIPTLQALELKYLGMSTAELEGFIGCNSPLTSLVLHGIHQVKPNAFGNAFSQSHSMEMCQQKGIPQLDLDVLVENTGSSTLMVNLVHKAGSRLSSLKWHSSPSVVDQDSYFHRLSLHLLPNLKHIAVSVPLRSNIGLEELNSFLSGMNQTDGVWPASDGVDTRERGLPLRSITLELDCQKVPNSRVYSNWNWSLLDEILTSTQPAHDTPGATHASQFPISYPNLESVVLSVKPMPTLTRPMARHAILEELFGIFQQMLPYANSRKLLQKQSF</sequence>
<name>A0A409W857_9AGAR</name>
<accession>A0A409W857</accession>
<protein>
    <recommendedName>
        <fullName evidence="3">F-box domain-containing protein</fullName>
    </recommendedName>
</protein>